<dbReference type="EMBL" id="JAAQHG020000003">
    <property type="protein sequence ID" value="KAL1590014.1"/>
    <property type="molecule type" value="Genomic_DNA"/>
</dbReference>
<comment type="caution">
    <text evidence="5">The sequence shown here is derived from an EMBL/GenBank/DDBJ whole genome shotgun (WGS) entry which is preliminary data.</text>
</comment>
<comment type="similarity">
    <text evidence="1 3">Belongs to the type-B carboxylesterase/lipase family.</text>
</comment>
<evidence type="ECO:0000256" key="3">
    <source>
        <dbReference type="RuleBase" id="RU361235"/>
    </source>
</evidence>
<evidence type="ECO:0000313" key="5">
    <source>
        <dbReference type="EMBL" id="KAL1590014.1"/>
    </source>
</evidence>
<keyword evidence="2 3" id="KW-0378">Hydrolase</keyword>
<dbReference type="RefSeq" id="XP_069233119.1">
    <property type="nucleotide sequence ID" value="XM_069369997.1"/>
</dbReference>
<protein>
    <recommendedName>
        <fullName evidence="3">Carboxylic ester hydrolase</fullName>
        <ecNumber evidence="3">3.1.1.-</ecNumber>
    </recommendedName>
</protein>
<evidence type="ECO:0000313" key="6">
    <source>
        <dbReference type="Proteomes" id="UP000803884"/>
    </source>
</evidence>
<dbReference type="SUPFAM" id="SSF53474">
    <property type="entry name" value="alpha/beta-Hydrolases"/>
    <property type="match status" value="1"/>
</dbReference>
<keyword evidence="6" id="KW-1185">Reference proteome</keyword>
<dbReference type="InterPro" id="IPR002018">
    <property type="entry name" value="CarbesteraseB"/>
</dbReference>
<proteinExistence type="inferred from homology"/>
<dbReference type="Gene3D" id="3.40.50.1820">
    <property type="entry name" value="alpha/beta hydrolase"/>
    <property type="match status" value="1"/>
</dbReference>
<name>A0AB34L440_9PEZI</name>
<evidence type="ECO:0000256" key="2">
    <source>
        <dbReference type="ARBA" id="ARBA00022801"/>
    </source>
</evidence>
<gene>
    <name evidence="5" type="ORF">WHR41_01391</name>
</gene>
<dbReference type="Proteomes" id="UP000803884">
    <property type="component" value="Unassembled WGS sequence"/>
</dbReference>
<dbReference type="GeneID" id="96002835"/>
<dbReference type="InterPro" id="IPR029058">
    <property type="entry name" value="AB_hydrolase_fold"/>
</dbReference>
<reference evidence="5 6" key="1">
    <citation type="journal article" date="2020" name="Microbiol. Resour. Announc.">
        <title>Draft Genome Sequence of a Cladosporium Species Isolated from the Mesophotic Ascidian Didemnum maculosum.</title>
        <authorList>
            <person name="Gioti A."/>
            <person name="Siaperas R."/>
            <person name="Nikolaivits E."/>
            <person name="Le Goff G."/>
            <person name="Ouazzani J."/>
            <person name="Kotoulas G."/>
            <person name="Topakas E."/>
        </authorList>
    </citation>
    <scope>NUCLEOTIDE SEQUENCE [LARGE SCALE GENOMIC DNA]</scope>
    <source>
        <strain evidence="5 6">TM138-S3</strain>
    </source>
</reference>
<dbReference type="EC" id="3.1.1.-" evidence="3"/>
<dbReference type="PANTHER" id="PTHR43142">
    <property type="entry name" value="CARBOXYLIC ESTER HYDROLASE"/>
    <property type="match status" value="1"/>
</dbReference>
<dbReference type="GO" id="GO:0016787">
    <property type="term" value="F:hydrolase activity"/>
    <property type="evidence" value="ECO:0007669"/>
    <property type="project" value="UniProtKB-KW"/>
</dbReference>
<dbReference type="PANTHER" id="PTHR43142:SF4">
    <property type="entry name" value="CARBOXYLIC ESTER HYDROLASE"/>
    <property type="match status" value="1"/>
</dbReference>
<evidence type="ECO:0000259" key="4">
    <source>
        <dbReference type="Pfam" id="PF00135"/>
    </source>
</evidence>
<dbReference type="AlphaFoldDB" id="A0AB34L440"/>
<feature type="domain" description="Carboxylesterase type B" evidence="4">
    <location>
        <begin position="15"/>
        <end position="496"/>
    </location>
</feature>
<organism evidence="5 6">
    <name type="scientific">Cladosporium halotolerans</name>
    <dbReference type="NCBI Taxonomy" id="1052096"/>
    <lineage>
        <taxon>Eukaryota</taxon>
        <taxon>Fungi</taxon>
        <taxon>Dikarya</taxon>
        <taxon>Ascomycota</taxon>
        <taxon>Pezizomycotina</taxon>
        <taxon>Dothideomycetes</taxon>
        <taxon>Dothideomycetidae</taxon>
        <taxon>Cladosporiales</taxon>
        <taxon>Cladosporiaceae</taxon>
        <taxon>Cladosporium</taxon>
    </lineage>
</organism>
<sequence>MPYQQESFHLDAGPLGHIEGLTVTSENRPVLRYFGGLPYALPPLGPYRFRAPRKLPPCYRYGTVANPGNFTGSTGMCPQPPNRSPPDASLLDEDCLQLNIWIPTGEAPKNGWPVLFYIHGGFLQWGNANWKPAALAPLLGDSAFNNIVVLPSYRLNALGFLTGKELAAEATKNGESVGNMGFWDQRVALEWTHKNITLFGGDPSKITVGGYSAGSHSTFQQLAHELYRVPREKAIIKRAIMFSNSPGVQPKTLDEHQKQFDEYITRLGISSNLPDSEKLAKLRTLPWQRLISVQKDMKISEFRALTDDTFIARDLISNINSGDFASKMRARGITLINGECRDEHNLYRNWRIPSNSYSSVYTRLCGDYPERVVSKLMHHYCHRRQSLPSGYTDWQNLFGHIYADIQVHHLERGFQNALFKGGLKPGKDVLRYRFDRRLKCVDDSVPVEWEVTHSTDVPIWFWGTDYAPGMTEQEKAWLKGWNEGFAAFVKGESVNWGPTTPKQMRRWRSDGETDVWEDDRWEQGLEVWELVNGDAGRTHL</sequence>
<dbReference type="Pfam" id="PF00135">
    <property type="entry name" value="COesterase"/>
    <property type="match status" value="1"/>
</dbReference>
<evidence type="ECO:0000256" key="1">
    <source>
        <dbReference type="ARBA" id="ARBA00005964"/>
    </source>
</evidence>
<accession>A0AB34L440</accession>
<dbReference type="InterPro" id="IPR019826">
    <property type="entry name" value="Carboxylesterase_B_AS"/>
</dbReference>
<dbReference type="PROSITE" id="PS00122">
    <property type="entry name" value="CARBOXYLESTERASE_B_1"/>
    <property type="match status" value="1"/>
</dbReference>